<keyword evidence="1" id="KW-0813">Transport</keyword>
<keyword evidence="5" id="KW-1185">Reference proteome</keyword>
<dbReference type="PANTHER" id="PTHR34949:SF2">
    <property type="entry name" value="OS05G0443700 PROTEIN"/>
    <property type="match status" value="1"/>
</dbReference>
<dbReference type="Pfam" id="PF09177">
    <property type="entry name" value="STX6_10_61_N"/>
    <property type="match status" value="1"/>
</dbReference>
<feature type="domain" description="Syntaxin 6/10/61 N-terminal" evidence="3">
    <location>
        <begin position="61"/>
        <end position="163"/>
    </location>
</feature>
<protein>
    <recommendedName>
        <fullName evidence="3">Syntaxin 6/10/61 N-terminal domain-containing protein</fullName>
    </recommendedName>
</protein>
<dbReference type="InterPro" id="IPR015260">
    <property type="entry name" value="Syntaxin-6/10/61_N"/>
</dbReference>
<accession>A0AAV8RGM0</accession>
<dbReference type="AlphaFoldDB" id="A0AAV8RGM0"/>
<comment type="caution">
    <text evidence="4">The sequence shown here is derived from an EMBL/GenBank/DDBJ whole genome shotgun (WGS) entry which is preliminary data.</text>
</comment>
<sequence length="423" mass="47795">MASTSSSKVYVSADPQFRLRVGAVLLHRQSPRCPEAVIVVLNHQFWFKRIMAESFGRWESDPLFSAAEVVQDSADRMESAFRMLLHEQKSVQGDSSDSKLLSSIEYHKRDLVTCLETARWQLEDFERAVTLAALSDTSNSRENAISKFRQFIRAIREQVSQVERTVKDSAMEDFNRTSPSMNLNEHDRDGLALFLSDGDEIVELKTEEVFPTNGLKYADHGYEKVGSHHSRGVTEAPAILKDSFGDKDCLKAHTAFGAYNMKFGDFAANSYGINRTRGSVWMLLRNFWPPNKNRVSFTKRRKDGEDPDDLIVDTERNIPHSVVEVPPSGQVPKHEGMISSLQLHGLIVGISNTDCVGNFSFFIVLHHMRSALTLLGYLFSLTSGKLIIAQAQEIVVHKLMHDFSSSQMGSLLPQEHYFLTKYQ</sequence>
<dbReference type="GO" id="GO:0016020">
    <property type="term" value="C:membrane"/>
    <property type="evidence" value="ECO:0007669"/>
    <property type="project" value="InterPro"/>
</dbReference>
<dbReference type="GO" id="GO:0048193">
    <property type="term" value="P:Golgi vesicle transport"/>
    <property type="evidence" value="ECO:0007669"/>
    <property type="project" value="InterPro"/>
</dbReference>
<dbReference type="GO" id="GO:0012505">
    <property type="term" value="C:endomembrane system"/>
    <property type="evidence" value="ECO:0007669"/>
    <property type="project" value="UniProtKB-SubCell"/>
</dbReference>
<dbReference type="InterPro" id="IPR010989">
    <property type="entry name" value="SNARE"/>
</dbReference>
<dbReference type="EMBL" id="JAQQAF010000003">
    <property type="protein sequence ID" value="KAJ8499203.1"/>
    <property type="molecule type" value="Genomic_DNA"/>
</dbReference>
<comment type="subcellular location">
    <subcellularLocation>
        <location evidence="2">Endomembrane system</location>
        <topology evidence="2">Single-pass type IV membrane protein</topology>
    </subcellularLocation>
</comment>
<dbReference type="Proteomes" id="UP001222027">
    <property type="component" value="Unassembled WGS sequence"/>
</dbReference>
<dbReference type="GO" id="GO:0015031">
    <property type="term" value="P:protein transport"/>
    <property type="evidence" value="ECO:0007669"/>
    <property type="project" value="UniProtKB-KW"/>
</dbReference>
<dbReference type="SUPFAM" id="SSF47661">
    <property type="entry name" value="t-snare proteins"/>
    <property type="match status" value="1"/>
</dbReference>
<dbReference type="CDD" id="cd21442">
    <property type="entry name" value="SNARE_NTD_STX6-like"/>
    <property type="match status" value="1"/>
</dbReference>
<name>A0AAV8RGM0_ENSVE</name>
<evidence type="ECO:0000256" key="2">
    <source>
        <dbReference type="ARBA" id="ARBA00046280"/>
    </source>
</evidence>
<organism evidence="4 5">
    <name type="scientific">Ensete ventricosum</name>
    <name type="common">Abyssinian banana</name>
    <name type="synonym">Musa ensete</name>
    <dbReference type="NCBI Taxonomy" id="4639"/>
    <lineage>
        <taxon>Eukaryota</taxon>
        <taxon>Viridiplantae</taxon>
        <taxon>Streptophyta</taxon>
        <taxon>Embryophyta</taxon>
        <taxon>Tracheophyta</taxon>
        <taxon>Spermatophyta</taxon>
        <taxon>Magnoliopsida</taxon>
        <taxon>Liliopsida</taxon>
        <taxon>Zingiberales</taxon>
        <taxon>Musaceae</taxon>
        <taxon>Ensete</taxon>
    </lineage>
</organism>
<evidence type="ECO:0000256" key="1">
    <source>
        <dbReference type="ARBA" id="ARBA00022927"/>
    </source>
</evidence>
<evidence type="ECO:0000259" key="3">
    <source>
        <dbReference type="Pfam" id="PF09177"/>
    </source>
</evidence>
<evidence type="ECO:0000313" key="4">
    <source>
        <dbReference type="EMBL" id="KAJ8499203.1"/>
    </source>
</evidence>
<proteinExistence type="predicted"/>
<evidence type="ECO:0000313" key="5">
    <source>
        <dbReference type="Proteomes" id="UP001222027"/>
    </source>
</evidence>
<dbReference type="Gene3D" id="1.20.58.90">
    <property type="match status" value="1"/>
</dbReference>
<dbReference type="PANTHER" id="PTHR34949">
    <property type="entry name" value="OS05G0443700 PROTEIN"/>
    <property type="match status" value="1"/>
</dbReference>
<keyword evidence="1" id="KW-0653">Protein transport</keyword>
<reference evidence="4 5" key="1">
    <citation type="submission" date="2022-12" db="EMBL/GenBank/DDBJ databases">
        <title>Chromosome-scale assembly of the Ensete ventricosum genome.</title>
        <authorList>
            <person name="Dussert Y."/>
            <person name="Stocks J."/>
            <person name="Wendawek A."/>
            <person name="Woldeyes F."/>
            <person name="Nichols R.A."/>
            <person name="Borrell J.S."/>
        </authorList>
    </citation>
    <scope>NUCLEOTIDE SEQUENCE [LARGE SCALE GENOMIC DNA]</scope>
    <source>
        <strain evidence="5">cv. Maze</strain>
        <tissue evidence="4">Seeds</tissue>
    </source>
</reference>
<gene>
    <name evidence="4" type="ORF">OPV22_009755</name>
</gene>